<feature type="compositionally biased region" description="Basic and acidic residues" evidence="1">
    <location>
        <begin position="509"/>
        <end position="533"/>
    </location>
</feature>
<dbReference type="InParanoid" id="A0A6J2QKZ0"/>
<protein>
    <submittedName>
        <fullName evidence="4">Uncharacterized protein LOC115015314 isoform X1</fullName>
    </submittedName>
</protein>
<feature type="region of interest" description="Disordered" evidence="1">
    <location>
        <begin position="694"/>
        <end position="723"/>
    </location>
</feature>
<dbReference type="InterPro" id="IPR013087">
    <property type="entry name" value="Znf_C2H2_type"/>
</dbReference>
<dbReference type="OrthoDB" id="5877502at2759"/>
<dbReference type="AlphaFoldDB" id="A0A6J2QKZ0"/>
<dbReference type="Proteomes" id="UP000504630">
    <property type="component" value="Chromosome 11"/>
</dbReference>
<feature type="region of interest" description="Disordered" evidence="1">
    <location>
        <begin position="577"/>
        <end position="620"/>
    </location>
</feature>
<dbReference type="FunCoup" id="A0A6J2QKZ0">
    <property type="interactions" value="96"/>
</dbReference>
<evidence type="ECO:0000313" key="3">
    <source>
        <dbReference type="Proteomes" id="UP000504630"/>
    </source>
</evidence>
<feature type="compositionally biased region" description="Basic and acidic residues" evidence="1">
    <location>
        <begin position="708"/>
        <end position="719"/>
    </location>
</feature>
<feature type="compositionally biased region" description="Basic and acidic residues" evidence="1">
    <location>
        <begin position="601"/>
        <end position="620"/>
    </location>
</feature>
<feature type="region of interest" description="Disordered" evidence="1">
    <location>
        <begin position="339"/>
        <end position="405"/>
    </location>
</feature>
<dbReference type="KEGG" id="cgob:115015314"/>
<feature type="domain" description="C2H2-type" evidence="2">
    <location>
        <begin position="17"/>
        <end position="39"/>
    </location>
</feature>
<feature type="compositionally biased region" description="Polar residues" evidence="1">
    <location>
        <begin position="427"/>
        <end position="438"/>
    </location>
</feature>
<organism evidence="3 4">
    <name type="scientific">Cottoperca gobio</name>
    <name type="common">Frogmouth</name>
    <name type="synonym">Aphritis gobio</name>
    <dbReference type="NCBI Taxonomy" id="56716"/>
    <lineage>
        <taxon>Eukaryota</taxon>
        <taxon>Metazoa</taxon>
        <taxon>Chordata</taxon>
        <taxon>Craniata</taxon>
        <taxon>Vertebrata</taxon>
        <taxon>Euteleostomi</taxon>
        <taxon>Actinopterygii</taxon>
        <taxon>Neopterygii</taxon>
        <taxon>Teleostei</taxon>
        <taxon>Neoteleostei</taxon>
        <taxon>Acanthomorphata</taxon>
        <taxon>Eupercaria</taxon>
        <taxon>Perciformes</taxon>
        <taxon>Notothenioidei</taxon>
        <taxon>Bovichtidae</taxon>
        <taxon>Cottoperca</taxon>
    </lineage>
</organism>
<keyword evidence="3" id="KW-1185">Reference proteome</keyword>
<evidence type="ECO:0000313" key="4">
    <source>
        <dbReference type="RefSeq" id="XP_029298346.1"/>
    </source>
</evidence>
<evidence type="ECO:0000256" key="1">
    <source>
        <dbReference type="SAM" id="MobiDB-lite"/>
    </source>
</evidence>
<dbReference type="RefSeq" id="XP_029298346.1">
    <property type="nucleotide sequence ID" value="XM_029442486.1"/>
</dbReference>
<proteinExistence type="predicted"/>
<feature type="compositionally biased region" description="Basic and acidic residues" evidence="1">
    <location>
        <begin position="359"/>
        <end position="372"/>
    </location>
</feature>
<feature type="compositionally biased region" description="Basic and acidic residues" evidence="1">
    <location>
        <begin position="194"/>
        <end position="204"/>
    </location>
</feature>
<dbReference type="GeneID" id="115015314"/>
<feature type="region of interest" description="Disordered" evidence="1">
    <location>
        <begin position="156"/>
        <end position="204"/>
    </location>
</feature>
<reference evidence="4" key="1">
    <citation type="submission" date="2025-08" db="UniProtKB">
        <authorList>
            <consortium name="RefSeq"/>
        </authorList>
    </citation>
    <scope>IDENTIFICATION</scope>
</reference>
<sequence>MDNLETPYEEEAAFIECTVCDKSIRGDTLFKIHLTTPGHIKKEDALVASGLAVRRKYVPVFEDILQYLDYIKLHEPIIGLDYLDTLPWDELQVCPRYSCRLCKHQNSSLLEMVHHVIGRKHRQRYMELKRPDLATWNKQSIMTHGGKIIRARAEIIERQDGRGTPKPLGIEGKSNISRGPPRQEQNRGRNISHTPRDVPSHLPKLKDFQDEYSHPERCPPGYPNTPPFHPEDPYILNRDRPIYQEEDSLRHDRMEDELWRADYRQSDMHRREYMEPEYKEEFVEDRQRRAESESGGVPMYDSWEQAPYGQAEHYPEEAPPYRRPHPERDSLKEFYTEEVRSRQVRPAEYPPSQPVYPEGDEHRWSLERDSGRHNGVIRAGWQGSREPEAKRWSRPTPMESDRSHDHLFNTIMDYCHEMGEEDAGANPGTSRTGPPTSQRRVEVTRALSEIPEPFRRFLTGAANDEGHSKRKRKSRFSDATAEEVETTKEMFSDEYGPPNRKFGGHPRQARPEIHGPRHPDSNMESQSFHHSESYQRGGSESSRVFDMLENIEIKNAEEADFLKNKLCNLLKEFKTKKSAKAVQNSQGRAAAYNSLDPDPELSPRHQYDTTLREDSDLRRPEDLYFKEDHRGREWQQHEHFPDKQLQEYHHPVHGEPRQSNRSRYEEVFGLPGKSRNSHAPHPEEQARYPQMFQEPMHPHDYSPAPLLHMERGPRVDRGPRYSNNLDKITSTLLELVARK</sequence>
<accession>A0A6J2QKZ0</accession>
<name>A0A6J2QKZ0_COTGO</name>
<gene>
    <name evidence="4" type="primary">LOC115015314</name>
</gene>
<evidence type="ECO:0000259" key="2">
    <source>
        <dbReference type="PROSITE" id="PS00028"/>
    </source>
</evidence>
<dbReference type="PROSITE" id="PS00028">
    <property type="entry name" value="ZINC_FINGER_C2H2_1"/>
    <property type="match status" value="1"/>
</dbReference>
<feature type="region of interest" description="Disordered" evidence="1">
    <location>
        <begin position="419"/>
        <end position="541"/>
    </location>
</feature>